<keyword evidence="2" id="KW-1185">Reference proteome</keyword>
<dbReference type="RefSeq" id="WP_029631442.1">
    <property type="nucleotide sequence ID" value="NZ_JACJTA010000052.1"/>
</dbReference>
<reference evidence="1 2" key="1">
    <citation type="journal article" date="2020" name="ISME J.">
        <title>Comparative genomics reveals insights into cyanobacterial evolution and habitat adaptation.</title>
        <authorList>
            <person name="Chen M.Y."/>
            <person name="Teng W.K."/>
            <person name="Zhao L."/>
            <person name="Hu C.X."/>
            <person name="Zhou Y.K."/>
            <person name="Han B.P."/>
            <person name="Song L.R."/>
            <person name="Shu W.S."/>
        </authorList>
    </citation>
    <scope>NUCLEOTIDE SEQUENCE [LARGE SCALE GENOMIC DNA]</scope>
    <source>
        <strain evidence="1 2">FACHB-248</strain>
    </source>
</reference>
<accession>A0ABR8GU39</accession>
<dbReference type="Proteomes" id="UP000660380">
    <property type="component" value="Unassembled WGS sequence"/>
</dbReference>
<dbReference type="EMBL" id="JACJTA010000052">
    <property type="protein sequence ID" value="MBD2606990.1"/>
    <property type="molecule type" value="Genomic_DNA"/>
</dbReference>
<sequence length="192" mass="21621">MAKIERESINFKLPKPLTAALRTAAADRNTTATNLVIEGLHHVLGPVPGTEDSVETRLAQLEAQLNHLSNSADKRVDTDVENRLSSLEQKLETQALQLAKIEGVITTLSQQRSQHTGGGYRRQSFNYHPPQLELQPYTGENLAKRLGVDIATLTRERENNTQAEFEIWCRRKDPSPVGWRFNSKDGKYHPVK</sequence>
<evidence type="ECO:0000313" key="2">
    <source>
        <dbReference type="Proteomes" id="UP000660380"/>
    </source>
</evidence>
<evidence type="ECO:0000313" key="1">
    <source>
        <dbReference type="EMBL" id="MBD2606990.1"/>
    </source>
</evidence>
<comment type="caution">
    <text evidence="1">The sequence shown here is derived from an EMBL/GenBank/DDBJ whole genome shotgun (WGS) entry which is preliminary data.</text>
</comment>
<protein>
    <recommendedName>
        <fullName evidence="3">Arc-like DNA binding domain-containing protein</fullName>
    </recommendedName>
</protein>
<gene>
    <name evidence="1" type="ORF">H6G81_21290</name>
</gene>
<evidence type="ECO:0008006" key="3">
    <source>
        <dbReference type="Google" id="ProtNLM"/>
    </source>
</evidence>
<proteinExistence type="predicted"/>
<organism evidence="1 2">
    <name type="scientific">Scytonema hofmannii FACHB-248</name>
    <dbReference type="NCBI Taxonomy" id="1842502"/>
    <lineage>
        <taxon>Bacteria</taxon>
        <taxon>Bacillati</taxon>
        <taxon>Cyanobacteriota</taxon>
        <taxon>Cyanophyceae</taxon>
        <taxon>Nostocales</taxon>
        <taxon>Scytonemataceae</taxon>
        <taxon>Scytonema</taxon>
    </lineage>
</organism>
<name>A0ABR8GU39_9CYAN</name>